<evidence type="ECO:0008006" key="5">
    <source>
        <dbReference type="Google" id="ProtNLM"/>
    </source>
</evidence>
<dbReference type="Gene3D" id="3.30.300.20">
    <property type="match status" value="1"/>
</dbReference>
<reference evidence="3 4" key="3">
    <citation type="submission" date="2017-09" db="EMBL/GenBank/DDBJ databases">
        <title>Tripartite evolution among Lactobacillus johnsonii, Lactobacillus taiwanensis, Lactobacillus reuteri and their rodent host.</title>
        <authorList>
            <person name="Wang T."/>
            <person name="Knowles S."/>
            <person name="Cheng C."/>
        </authorList>
    </citation>
    <scope>NUCLEOTIDE SEQUENCE [LARGE SCALE GENOMIC DNA]</scope>
    <source>
        <strain evidence="2 3">609q</strain>
        <strain evidence="1 4">609u</strain>
    </source>
</reference>
<proteinExistence type="predicted"/>
<evidence type="ECO:0000313" key="4">
    <source>
        <dbReference type="Proteomes" id="UP000216316"/>
    </source>
</evidence>
<reference evidence="2 3" key="1">
    <citation type="submission" date="2017-04" db="EMBL/GenBank/DDBJ databases">
        <authorList>
            <person name="Afonso C.L."/>
            <person name="Miller P.J."/>
            <person name="Scott M.A."/>
            <person name="Spackman E."/>
            <person name="Goraichik I."/>
            <person name="Dimitrov K.M."/>
            <person name="Suarez D.L."/>
            <person name="Swayne D.E."/>
        </authorList>
    </citation>
    <scope>NUCLEOTIDE SEQUENCE [LARGE SCALE GENOMIC DNA]</scope>
    <source>
        <strain evidence="2 3">609q</strain>
    </source>
</reference>
<dbReference type="PANTHER" id="PTHR35368:SF1">
    <property type="entry name" value="HYDROPEROXIDE REDUCTASE"/>
    <property type="match status" value="1"/>
</dbReference>
<dbReference type="Pfam" id="PF02566">
    <property type="entry name" value="OsmC"/>
    <property type="match status" value="1"/>
</dbReference>
<accession>A0A256L9I0</accession>
<keyword evidence="4" id="KW-1185">Reference proteome</keyword>
<protein>
    <recommendedName>
        <fullName evidence="5">Osmotically inducible protein OsmC</fullName>
    </recommendedName>
</protein>
<dbReference type="PANTHER" id="PTHR35368">
    <property type="entry name" value="HYDROPEROXIDE REDUCTASE"/>
    <property type="match status" value="1"/>
</dbReference>
<evidence type="ECO:0000313" key="1">
    <source>
        <dbReference type="EMBL" id="OYR87207.1"/>
    </source>
</evidence>
<dbReference type="InterPro" id="IPR052924">
    <property type="entry name" value="OsmC/Ohr_hydroprdx_reductase"/>
</dbReference>
<dbReference type="AlphaFoldDB" id="A0A256L9I0"/>
<organism evidence="2 3">
    <name type="scientific">Lactobacillus taiwanensis</name>
    <dbReference type="NCBI Taxonomy" id="508451"/>
    <lineage>
        <taxon>Bacteria</taxon>
        <taxon>Bacillati</taxon>
        <taxon>Bacillota</taxon>
        <taxon>Bacilli</taxon>
        <taxon>Lactobacillales</taxon>
        <taxon>Lactobacillaceae</taxon>
        <taxon>Lactobacillus</taxon>
    </lineage>
</organism>
<gene>
    <name evidence="1" type="ORF">CBF53_09500</name>
    <name evidence="2" type="ORF">CBF70_10560</name>
</gene>
<dbReference type="InterPro" id="IPR003718">
    <property type="entry name" value="OsmC/Ohr_fam"/>
</dbReference>
<sequence>MTKYTVKSELTDTPWQIENRTKKHKFMADESASGKNVAPNPVEYLAGAVNSCISISAGMIANVHHLDVKNFKVTTQAITTKLGHGKSVVSEMLISVSFDSSMSQEEKQDFLSHTLHVSTVYQTVSQSVKIYVELEK</sequence>
<evidence type="ECO:0000313" key="3">
    <source>
        <dbReference type="Proteomes" id="UP000215828"/>
    </source>
</evidence>
<dbReference type="InterPro" id="IPR036102">
    <property type="entry name" value="OsmC/Ohrsf"/>
</dbReference>
<dbReference type="Proteomes" id="UP000215828">
    <property type="component" value="Unassembled WGS sequence"/>
</dbReference>
<evidence type="ECO:0000313" key="2">
    <source>
        <dbReference type="EMBL" id="OYR90079.1"/>
    </source>
</evidence>
<comment type="caution">
    <text evidence="2">The sequence shown here is derived from an EMBL/GenBank/DDBJ whole genome shotgun (WGS) entry which is preliminary data.</text>
</comment>
<dbReference type="RefSeq" id="WP_094496575.1">
    <property type="nucleotide sequence ID" value="NZ_CANAVJ010000004.1"/>
</dbReference>
<dbReference type="Proteomes" id="UP000216316">
    <property type="component" value="Unassembled WGS sequence"/>
</dbReference>
<dbReference type="SUPFAM" id="SSF82784">
    <property type="entry name" value="OsmC-like"/>
    <property type="match status" value="1"/>
</dbReference>
<dbReference type="EMBL" id="NGNV01000055">
    <property type="protein sequence ID" value="OYR87207.1"/>
    <property type="molecule type" value="Genomic_DNA"/>
</dbReference>
<name>A0A256L9I0_9LACO</name>
<dbReference type="EMBL" id="NGNX01000062">
    <property type="protein sequence ID" value="OYR90079.1"/>
    <property type="molecule type" value="Genomic_DNA"/>
</dbReference>
<reference evidence="1" key="2">
    <citation type="submission" date="2017-05" db="EMBL/GenBank/DDBJ databases">
        <authorList>
            <person name="Lin X.B."/>
            <person name="Stothard P."/>
            <person name="Tasseva G."/>
            <person name="Walter J."/>
        </authorList>
    </citation>
    <scope>NUCLEOTIDE SEQUENCE</scope>
    <source>
        <strain evidence="1">609u</strain>
    </source>
</reference>
<dbReference type="InterPro" id="IPR015946">
    <property type="entry name" value="KH_dom-like_a/b"/>
</dbReference>